<feature type="region of interest" description="Disordered" evidence="1">
    <location>
        <begin position="41"/>
        <end position="64"/>
    </location>
</feature>
<protein>
    <submittedName>
        <fullName evidence="2">Uncharacterized protein</fullName>
    </submittedName>
</protein>
<evidence type="ECO:0000256" key="1">
    <source>
        <dbReference type="SAM" id="MobiDB-lite"/>
    </source>
</evidence>
<keyword evidence="3" id="KW-1185">Reference proteome</keyword>
<dbReference type="EMBL" id="QRBI01000111">
    <property type="protein sequence ID" value="RMC10799.1"/>
    <property type="molecule type" value="Genomic_DNA"/>
</dbReference>
<evidence type="ECO:0000313" key="3">
    <source>
        <dbReference type="Proteomes" id="UP000269221"/>
    </source>
</evidence>
<sequence>MSAPAFQCEARSPSLPECTPYRASRDIRYIFLESCRNIPAPRHPRDGPGAGSVPHGPAPCHPTARHYLSTDEDCDFSLPQHLPAFLALSARVDAEAVDAGGSPEAKKRLPVFRQLCGEAVEELKELPDARAAPGKAKGWRIAQAAACPTCDRGVN</sequence>
<dbReference type="Proteomes" id="UP000269221">
    <property type="component" value="Unassembled WGS sequence"/>
</dbReference>
<dbReference type="OrthoDB" id="9205390at2759"/>
<comment type="caution">
    <text evidence="2">The sequence shown here is derived from an EMBL/GenBank/DDBJ whole genome shotgun (WGS) entry which is preliminary data.</text>
</comment>
<proteinExistence type="predicted"/>
<name>A0A3M0KC62_HIRRU</name>
<evidence type="ECO:0000313" key="2">
    <source>
        <dbReference type="EMBL" id="RMC10799.1"/>
    </source>
</evidence>
<gene>
    <name evidence="2" type="ORF">DUI87_12511</name>
</gene>
<accession>A0A3M0KC62</accession>
<reference evidence="2 3" key="1">
    <citation type="submission" date="2018-07" db="EMBL/GenBank/DDBJ databases">
        <title>A high quality draft genome assembly of the barn swallow (H. rustica rustica).</title>
        <authorList>
            <person name="Formenti G."/>
            <person name="Chiara M."/>
            <person name="Poveda L."/>
            <person name="Francoijs K.-J."/>
            <person name="Bonisoli-Alquati A."/>
            <person name="Canova L."/>
            <person name="Gianfranceschi L."/>
            <person name="Horner D.S."/>
            <person name="Saino N."/>
        </authorList>
    </citation>
    <scope>NUCLEOTIDE SEQUENCE [LARGE SCALE GENOMIC DNA]</scope>
    <source>
        <strain evidence="2">Chelidonia</strain>
        <tissue evidence="2">Blood</tissue>
    </source>
</reference>
<dbReference type="AlphaFoldDB" id="A0A3M0KC62"/>
<organism evidence="2 3">
    <name type="scientific">Hirundo rustica rustica</name>
    <dbReference type="NCBI Taxonomy" id="333673"/>
    <lineage>
        <taxon>Eukaryota</taxon>
        <taxon>Metazoa</taxon>
        <taxon>Chordata</taxon>
        <taxon>Craniata</taxon>
        <taxon>Vertebrata</taxon>
        <taxon>Euteleostomi</taxon>
        <taxon>Archelosauria</taxon>
        <taxon>Archosauria</taxon>
        <taxon>Dinosauria</taxon>
        <taxon>Saurischia</taxon>
        <taxon>Theropoda</taxon>
        <taxon>Coelurosauria</taxon>
        <taxon>Aves</taxon>
        <taxon>Neognathae</taxon>
        <taxon>Neoaves</taxon>
        <taxon>Telluraves</taxon>
        <taxon>Australaves</taxon>
        <taxon>Passeriformes</taxon>
        <taxon>Sylvioidea</taxon>
        <taxon>Hirundinidae</taxon>
        <taxon>Hirundo</taxon>
    </lineage>
</organism>